<dbReference type="eggNOG" id="COG5493">
    <property type="taxonomic scope" value="Bacteria"/>
</dbReference>
<dbReference type="Proteomes" id="UP000034681">
    <property type="component" value="Unassembled WGS sequence"/>
</dbReference>
<dbReference type="EMBL" id="AJTX02000004">
    <property type="protein sequence ID" value="KKI99886.1"/>
    <property type="molecule type" value="Genomic_DNA"/>
</dbReference>
<name>A0A0M2PZT1_PROHO</name>
<accession>A0A0M2PZT1</accession>
<organism evidence="1 2">
    <name type="scientific">Prochlorothrix hollandica PCC 9006 = CALU 1027</name>
    <dbReference type="NCBI Taxonomy" id="317619"/>
    <lineage>
        <taxon>Bacteria</taxon>
        <taxon>Bacillati</taxon>
        <taxon>Cyanobacteriota</taxon>
        <taxon>Cyanophyceae</taxon>
        <taxon>Prochlorotrichales</taxon>
        <taxon>Prochlorotrichaceae</taxon>
        <taxon>Prochlorothrix</taxon>
    </lineage>
</organism>
<protein>
    <submittedName>
        <fullName evidence="1">Uncharacterized protein</fullName>
    </submittedName>
</protein>
<comment type="caution">
    <text evidence="1">The sequence shown here is derived from an EMBL/GenBank/DDBJ whole genome shotgun (WGS) entry which is preliminary data.</text>
</comment>
<proteinExistence type="predicted"/>
<gene>
    <name evidence="1" type="ORF">PROH_08730</name>
</gene>
<evidence type="ECO:0000313" key="1">
    <source>
        <dbReference type="EMBL" id="KKI99886.1"/>
    </source>
</evidence>
<evidence type="ECO:0000313" key="2">
    <source>
        <dbReference type="Proteomes" id="UP000034681"/>
    </source>
</evidence>
<keyword evidence="2" id="KW-1185">Reference proteome</keyword>
<dbReference type="STRING" id="317619.GCA_000332315_00548"/>
<reference evidence="1" key="1">
    <citation type="submission" date="2012-04" db="EMBL/GenBank/DDBJ databases">
        <authorList>
            <person name="Borisov I.G."/>
            <person name="Ivanikova N.V."/>
            <person name="Pinevich A.V."/>
        </authorList>
    </citation>
    <scope>NUCLEOTIDE SEQUENCE</scope>
    <source>
        <strain evidence="1">CALU 1027</strain>
    </source>
</reference>
<dbReference type="AlphaFoldDB" id="A0A0M2PZT1"/>
<sequence length="91" mass="10038">MVTKIELPVASLSEWEKQIGSLQQAETLSGMVFAVLGILRYLGKSLLEGELKRRNEAEQSTPKADCPQCGHRLESKGQVRRTLTTLLGKIA</sequence>